<accession>A0A1T4PSZ4</accession>
<dbReference type="EMBL" id="FUWM01000021">
    <property type="protein sequence ID" value="SJZ94672.1"/>
    <property type="molecule type" value="Genomic_DNA"/>
</dbReference>
<evidence type="ECO:0000256" key="2">
    <source>
        <dbReference type="ARBA" id="ARBA00010735"/>
    </source>
</evidence>
<feature type="transmembrane region" description="Helical" evidence="8">
    <location>
        <begin position="160"/>
        <end position="177"/>
    </location>
</feature>
<dbReference type="GO" id="GO:1903785">
    <property type="term" value="P:L-valine transmembrane transport"/>
    <property type="evidence" value="ECO:0007669"/>
    <property type="project" value="TreeGrafter"/>
</dbReference>
<evidence type="ECO:0000256" key="1">
    <source>
        <dbReference type="ARBA" id="ARBA00004651"/>
    </source>
</evidence>
<gene>
    <name evidence="9" type="ORF">SAMN02745118_02299</name>
</gene>
<evidence type="ECO:0000256" key="8">
    <source>
        <dbReference type="SAM" id="Phobius"/>
    </source>
</evidence>
<feature type="transmembrane region" description="Helical" evidence="8">
    <location>
        <begin position="44"/>
        <end position="64"/>
    </location>
</feature>
<dbReference type="PANTHER" id="PTHR34979">
    <property type="entry name" value="INNER MEMBRANE PROTEIN YGAZ"/>
    <property type="match status" value="1"/>
</dbReference>
<sequence length="235" mass="25205">MAAKNLSFKAGVKAGVPIALGYIPIAITFGLVAKSTGVPDYISIMMSLLVFAGASQFVAVNLLALSTGHWQIIVTTLIVNLRHFLMSASMAQRIKKNTPKGLRALLAFGITDETFSIASLRPENELSFHFVLGLNLVSYSSWVLGTAGGVFLGMGLPQTLQTSMGIALYAMFIGILVPNLKKSYAILIVSLITVVINTFLSWTSFFSSISTGWRVVITTILASALGSYFFPKEAV</sequence>
<feature type="transmembrane region" description="Helical" evidence="8">
    <location>
        <begin position="211"/>
        <end position="230"/>
    </location>
</feature>
<dbReference type="OrthoDB" id="3177005at2"/>
<dbReference type="PANTHER" id="PTHR34979:SF1">
    <property type="entry name" value="INNER MEMBRANE PROTEIN YGAZ"/>
    <property type="match status" value="1"/>
</dbReference>
<keyword evidence="6 8" id="KW-1133">Transmembrane helix</keyword>
<proteinExistence type="inferred from homology"/>
<dbReference type="RefSeq" id="WP_078810732.1">
    <property type="nucleotide sequence ID" value="NZ_FUWM01000021.1"/>
</dbReference>
<dbReference type="GO" id="GO:0005886">
    <property type="term" value="C:plasma membrane"/>
    <property type="evidence" value="ECO:0007669"/>
    <property type="project" value="UniProtKB-SubCell"/>
</dbReference>
<evidence type="ECO:0000313" key="9">
    <source>
        <dbReference type="EMBL" id="SJZ94672.1"/>
    </source>
</evidence>
<name>A0A1T4PSZ4_9FIRM</name>
<comment type="subcellular location">
    <subcellularLocation>
        <location evidence="1">Cell membrane</location>
        <topology evidence="1">Multi-pass membrane protein</topology>
    </subcellularLocation>
</comment>
<evidence type="ECO:0000256" key="4">
    <source>
        <dbReference type="ARBA" id="ARBA00022475"/>
    </source>
</evidence>
<evidence type="ECO:0000313" key="10">
    <source>
        <dbReference type="Proteomes" id="UP000190625"/>
    </source>
</evidence>
<evidence type="ECO:0000256" key="7">
    <source>
        <dbReference type="ARBA" id="ARBA00023136"/>
    </source>
</evidence>
<evidence type="ECO:0000256" key="6">
    <source>
        <dbReference type="ARBA" id="ARBA00022989"/>
    </source>
</evidence>
<keyword evidence="5 8" id="KW-0812">Transmembrane</keyword>
<evidence type="ECO:0000256" key="5">
    <source>
        <dbReference type="ARBA" id="ARBA00022692"/>
    </source>
</evidence>
<evidence type="ECO:0000256" key="3">
    <source>
        <dbReference type="ARBA" id="ARBA00022448"/>
    </source>
</evidence>
<dbReference type="Proteomes" id="UP000190625">
    <property type="component" value="Unassembled WGS sequence"/>
</dbReference>
<feature type="transmembrane region" description="Helical" evidence="8">
    <location>
        <begin position="130"/>
        <end position="154"/>
    </location>
</feature>
<reference evidence="10" key="1">
    <citation type="submission" date="2017-02" db="EMBL/GenBank/DDBJ databases">
        <authorList>
            <person name="Varghese N."/>
            <person name="Submissions S."/>
        </authorList>
    </citation>
    <scope>NUCLEOTIDE SEQUENCE [LARGE SCALE GENOMIC DNA]</scope>
    <source>
        <strain evidence="10">ATCC BAA-73</strain>
    </source>
</reference>
<feature type="transmembrane region" description="Helical" evidence="8">
    <location>
        <begin position="184"/>
        <end position="205"/>
    </location>
</feature>
<protein>
    <submittedName>
        <fullName evidence="9">4-azaleucine resistance probable transporter AzlC</fullName>
    </submittedName>
</protein>
<dbReference type="Pfam" id="PF03591">
    <property type="entry name" value="AzlC"/>
    <property type="match status" value="1"/>
</dbReference>
<comment type="similarity">
    <text evidence="2">Belongs to the AzlC family.</text>
</comment>
<dbReference type="InterPro" id="IPR011606">
    <property type="entry name" value="Brnchd-chn_aa_trnsp_permease"/>
</dbReference>
<keyword evidence="4" id="KW-1003">Cell membrane</keyword>
<dbReference type="STRING" id="142842.SAMN02745118_02299"/>
<keyword evidence="3" id="KW-0813">Transport</keyword>
<dbReference type="AlphaFoldDB" id="A0A1T4PSZ4"/>
<keyword evidence="10" id="KW-1185">Reference proteome</keyword>
<organism evidence="9 10">
    <name type="scientific">Selenihalanaerobacter shriftii</name>
    <dbReference type="NCBI Taxonomy" id="142842"/>
    <lineage>
        <taxon>Bacteria</taxon>
        <taxon>Bacillati</taxon>
        <taxon>Bacillota</taxon>
        <taxon>Clostridia</taxon>
        <taxon>Halanaerobiales</taxon>
        <taxon>Halobacteroidaceae</taxon>
        <taxon>Selenihalanaerobacter</taxon>
    </lineage>
</organism>
<keyword evidence="7 8" id="KW-0472">Membrane</keyword>
<feature type="transmembrane region" description="Helical" evidence="8">
    <location>
        <begin position="14"/>
        <end position="32"/>
    </location>
</feature>